<evidence type="ECO:0000256" key="1">
    <source>
        <dbReference type="SAM" id="Phobius"/>
    </source>
</evidence>
<feature type="transmembrane region" description="Helical" evidence="1">
    <location>
        <begin position="54"/>
        <end position="73"/>
    </location>
</feature>
<evidence type="ECO:0008006" key="4">
    <source>
        <dbReference type="Google" id="ProtNLM"/>
    </source>
</evidence>
<dbReference type="RefSeq" id="WP_169021292.1">
    <property type="nucleotide sequence ID" value="NZ_JABBMT010000037.1"/>
</dbReference>
<feature type="transmembrane region" description="Helical" evidence="1">
    <location>
        <begin position="93"/>
        <end position="114"/>
    </location>
</feature>
<protein>
    <recommendedName>
        <fullName evidence="4">DUF1240 domain-containing protein</fullName>
    </recommendedName>
</protein>
<keyword evidence="1" id="KW-0812">Transmembrane</keyword>
<gene>
    <name evidence="2" type="ORF">HHO47_16525</name>
</gene>
<reference evidence="2" key="1">
    <citation type="submission" date="2020-04" db="EMBL/GenBank/DDBJ databases">
        <title>Genome Sequencing for Pseudoaltermonas arctica.</title>
        <authorList>
            <person name="Elkins N.S."/>
        </authorList>
    </citation>
    <scope>NUCLEOTIDE SEQUENCE [LARGE SCALE GENOMIC DNA]</scope>
    <source>
        <strain evidence="2">NEC-BIFX-2020_0012</strain>
    </source>
</reference>
<sequence length="149" mass="16775">MVKLKKSSLKLQIPTALLFILISFFALGVFGYFTFTLIFSILSESEIIRFDKGAMYMLGVGLTSGLLSFFMVYEILNKKVSASLNKKSIRPALIFLGSIFVVPQLAGLAVDYYVESVGYVYCKEQSSQWLQNQTLIFASNEYSCLKNEK</sequence>
<keyword evidence="3" id="KW-1185">Reference proteome</keyword>
<accession>A0A7Y0DVQ1</accession>
<proteinExistence type="predicted"/>
<keyword evidence="1" id="KW-1133">Transmembrane helix</keyword>
<dbReference type="AlphaFoldDB" id="A0A7Y0DVQ1"/>
<dbReference type="Proteomes" id="UP000570493">
    <property type="component" value="Unassembled WGS sequence"/>
</dbReference>
<name>A0A7Y0DVQ1_9GAMM</name>
<comment type="caution">
    <text evidence="2">The sequence shown here is derived from an EMBL/GenBank/DDBJ whole genome shotgun (WGS) entry which is preliminary data.</text>
</comment>
<evidence type="ECO:0000313" key="3">
    <source>
        <dbReference type="Proteomes" id="UP000570493"/>
    </source>
</evidence>
<feature type="transmembrane region" description="Helical" evidence="1">
    <location>
        <begin position="16"/>
        <end position="42"/>
    </location>
</feature>
<evidence type="ECO:0000313" key="2">
    <source>
        <dbReference type="EMBL" id="NMM42378.1"/>
    </source>
</evidence>
<dbReference type="EMBL" id="JABBMT010000037">
    <property type="protein sequence ID" value="NMM42378.1"/>
    <property type="molecule type" value="Genomic_DNA"/>
</dbReference>
<organism evidence="2 3">
    <name type="scientific">Pseudoalteromonas arctica</name>
    <dbReference type="NCBI Taxonomy" id="394751"/>
    <lineage>
        <taxon>Bacteria</taxon>
        <taxon>Pseudomonadati</taxon>
        <taxon>Pseudomonadota</taxon>
        <taxon>Gammaproteobacteria</taxon>
        <taxon>Alteromonadales</taxon>
        <taxon>Pseudoalteromonadaceae</taxon>
        <taxon>Pseudoalteromonas</taxon>
    </lineage>
</organism>
<keyword evidence="1" id="KW-0472">Membrane</keyword>